<evidence type="ECO:0000313" key="1">
    <source>
        <dbReference type="EMBL" id="XBN42063.1"/>
    </source>
</evidence>
<proteinExistence type="predicted"/>
<protein>
    <recommendedName>
        <fullName evidence="2">Minor tail protein</fullName>
    </recommendedName>
</protein>
<dbReference type="EMBL" id="PP763431">
    <property type="protein sequence ID" value="XBN42063.1"/>
    <property type="molecule type" value="Genomic_DNA"/>
</dbReference>
<sequence length="152" mass="17081">MSRADGVQITKTAMSIFGPSHDPFYDMTPLTREDGTRPSQIIVATSNPGGYVPRRLLLPHQLYTGDARSLLDGGSREVWVLPVFDPMEWTQVALVPEEPEPDCHPQCGWVQTVGPTMLRCHREPGHDGIHRDDKHRAYFAPTAPPLEWLEMP</sequence>
<evidence type="ECO:0008006" key="2">
    <source>
        <dbReference type="Google" id="ProtNLM"/>
    </source>
</evidence>
<organism evidence="1">
    <name type="scientific">Microbacterium phage Merry</name>
    <dbReference type="NCBI Taxonomy" id="3144827"/>
    <lineage>
        <taxon>Viruses</taxon>
    </lineage>
</organism>
<name>A0AAU7J7H6_9VIRU</name>
<accession>A0AAU7J7H6</accession>
<reference evidence="1" key="1">
    <citation type="submission" date="2024-05" db="EMBL/GenBank/DDBJ databases">
        <title>Complete genome sequence of bacteriophages Merry and Sunny infecting Microbacterium sp. isolated from an alkaline commercial outdoor algal pond.</title>
        <authorList>
            <person name="Levesque A.V."/>
            <person name="Rabines A.J."/>
            <person name="Alrubaiaan E."/>
            <person name="Oliver A."/>
            <person name="Allen E.E."/>
            <person name="Hazlebeck D."/>
            <person name="Pinowska A."/>
            <person name="Traller J.C."/>
            <person name="Zeigler Allen L."/>
        </authorList>
    </citation>
    <scope>NUCLEOTIDE SEQUENCE</scope>
</reference>